<evidence type="ECO:0000256" key="4">
    <source>
        <dbReference type="ARBA" id="ARBA00023125"/>
    </source>
</evidence>
<comment type="similarity">
    <text evidence="1">Belongs to the sigma-70 factor family. ECF subfamily.</text>
</comment>
<dbReference type="InterPro" id="IPR007627">
    <property type="entry name" value="RNA_pol_sigma70_r2"/>
</dbReference>
<evidence type="ECO:0000256" key="2">
    <source>
        <dbReference type="ARBA" id="ARBA00023015"/>
    </source>
</evidence>
<keyword evidence="9" id="KW-1185">Reference proteome</keyword>
<feature type="domain" description="RNA polymerase sigma factor 70 region 4 type 2" evidence="7">
    <location>
        <begin position="106"/>
        <end position="154"/>
    </location>
</feature>
<evidence type="ECO:0000259" key="6">
    <source>
        <dbReference type="Pfam" id="PF04542"/>
    </source>
</evidence>
<name>A0ABY5KQ94_9CELL</name>
<dbReference type="SUPFAM" id="SSF88659">
    <property type="entry name" value="Sigma3 and sigma4 domains of RNA polymerase sigma factors"/>
    <property type="match status" value="1"/>
</dbReference>
<dbReference type="EMBL" id="CP101987">
    <property type="protein sequence ID" value="UUI71883.1"/>
    <property type="molecule type" value="Genomic_DNA"/>
</dbReference>
<organism evidence="8 9">
    <name type="scientific">Cellulomonas xiejunii</name>
    <dbReference type="NCBI Taxonomy" id="2968083"/>
    <lineage>
        <taxon>Bacteria</taxon>
        <taxon>Bacillati</taxon>
        <taxon>Actinomycetota</taxon>
        <taxon>Actinomycetes</taxon>
        <taxon>Micrococcales</taxon>
        <taxon>Cellulomonadaceae</taxon>
        <taxon>Cellulomonas</taxon>
    </lineage>
</organism>
<reference evidence="8 9" key="1">
    <citation type="submission" date="2022-07" db="EMBL/GenBank/DDBJ databases">
        <title>Novel species in genus cellulomonas.</title>
        <authorList>
            <person name="Ye L."/>
        </authorList>
    </citation>
    <scope>NUCLEOTIDE SEQUENCE [LARGE SCALE GENOMIC DNA]</scope>
    <source>
        <strain evidence="9">zg-B89</strain>
    </source>
</reference>
<keyword evidence="5" id="KW-0804">Transcription</keyword>
<dbReference type="InterPro" id="IPR014284">
    <property type="entry name" value="RNA_pol_sigma-70_dom"/>
</dbReference>
<dbReference type="Gene3D" id="1.10.1740.10">
    <property type="match status" value="1"/>
</dbReference>
<proteinExistence type="inferred from homology"/>
<dbReference type="NCBIfam" id="TIGR02937">
    <property type="entry name" value="sigma70-ECF"/>
    <property type="match status" value="1"/>
</dbReference>
<evidence type="ECO:0000259" key="7">
    <source>
        <dbReference type="Pfam" id="PF08281"/>
    </source>
</evidence>
<dbReference type="RefSeq" id="WP_227576916.1">
    <property type="nucleotide sequence ID" value="NZ_CP101987.1"/>
</dbReference>
<dbReference type="InterPro" id="IPR013325">
    <property type="entry name" value="RNA_pol_sigma_r2"/>
</dbReference>
<keyword evidence="4" id="KW-0238">DNA-binding</keyword>
<evidence type="ECO:0000313" key="9">
    <source>
        <dbReference type="Proteomes" id="UP001316384"/>
    </source>
</evidence>
<feature type="domain" description="RNA polymerase sigma-70 region 2" evidence="6">
    <location>
        <begin position="15"/>
        <end position="78"/>
    </location>
</feature>
<dbReference type="InterPro" id="IPR013249">
    <property type="entry name" value="RNA_pol_sigma70_r4_t2"/>
</dbReference>
<evidence type="ECO:0000256" key="1">
    <source>
        <dbReference type="ARBA" id="ARBA00010641"/>
    </source>
</evidence>
<evidence type="ECO:0000256" key="5">
    <source>
        <dbReference type="ARBA" id="ARBA00023163"/>
    </source>
</evidence>
<dbReference type="InterPro" id="IPR039425">
    <property type="entry name" value="RNA_pol_sigma-70-like"/>
</dbReference>
<dbReference type="Gene3D" id="1.10.10.10">
    <property type="entry name" value="Winged helix-like DNA-binding domain superfamily/Winged helix DNA-binding domain"/>
    <property type="match status" value="1"/>
</dbReference>
<evidence type="ECO:0000313" key="8">
    <source>
        <dbReference type="EMBL" id="UUI71883.1"/>
    </source>
</evidence>
<keyword evidence="2" id="KW-0805">Transcription regulation</keyword>
<dbReference type="SUPFAM" id="SSF88946">
    <property type="entry name" value="Sigma2 domain of RNA polymerase sigma factors"/>
    <property type="match status" value="1"/>
</dbReference>
<evidence type="ECO:0000256" key="3">
    <source>
        <dbReference type="ARBA" id="ARBA00023082"/>
    </source>
</evidence>
<dbReference type="PANTHER" id="PTHR43133:SF50">
    <property type="entry name" value="ECF RNA POLYMERASE SIGMA FACTOR SIGM"/>
    <property type="match status" value="1"/>
</dbReference>
<accession>A0ABY5KQ94</accession>
<dbReference type="PANTHER" id="PTHR43133">
    <property type="entry name" value="RNA POLYMERASE ECF-TYPE SIGMA FACTO"/>
    <property type="match status" value="1"/>
</dbReference>
<sequence>MSRSWERLLEEVARERYARLLARAALLVPTRSDAEDLVQDALVATFTGRARFTTAAEAEQYVRRAIVTRSVDRARTAAAERRALERRGAWPVAEDELAPTGLDHDVVAALQTLSARQRACVVLRHVDDLSVEQTASALGLSAGAVKRYTSDGAARLQAALGTRVDDEDTVPVELMSTPEVRRD</sequence>
<keyword evidence="3" id="KW-0731">Sigma factor</keyword>
<dbReference type="Pfam" id="PF04542">
    <property type="entry name" value="Sigma70_r2"/>
    <property type="match status" value="1"/>
</dbReference>
<protein>
    <submittedName>
        <fullName evidence="8">Sigma-70 family RNA polymerase sigma factor</fullName>
    </submittedName>
</protein>
<dbReference type="InterPro" id="IPR036388">
    <property type="entry name" value="WH-like_DNA-bd_sf"/>
</dbReference>
<dbReference type="Pfam" id="PF08281">
    <property type="entry name" value="Sigma70_r4_2"/>
    <property type="match status" value="1"/>
</dbReference>
<gene>
    <name evidence="8" type="ORF">NP048_19185</name>
</gene>
<dbReference type="InterPro" id="IPR013324">
    <property type="entry name" value="RNA_pol_sigma_r3/r4-like"/>
</dbReference>
<dbReference type="Proteomes" id="UP001316384">
    <property type="component" value="Chromosome"/>
</dbReference>
<dbReference type="CDD" id="cd06171">
    <property type="entry name" value="Sigma70_r4"/>
    <property type="match status" value="1"/>
</dbReference>